<reference evidence="3 4" key="1">
    <citation type="submission" date="2019-03" db="EMBL/GenBank/DDBJ databases">
        <title>Freshwater and sediment microbial communities from various areas in North America, analyzing microbe dynamics in response to fracking.</title>
        <authorList>
            <person name="Lamendella R."/>
        </authorList>
    </citation>
    <scope>NUCLEOTIDE SEQUENCE [LARGE SCALE GENOMIC DNA]</scope>
    <source>
        <strain evidence="3 4">74A</strain>
    </source>
</reference>
<feature type="signal peptide" evidence="1">
    <location>
        <begin position="1"/>
        <end position="33"/>
    </location>
</feature>
<evidence type="ECO:0000313" key="3">
    <source>
        <dbReference type="EMBL" id="TCN77671.1"/>
    </source>
</evidence>
<dbReference type="EMBL" id="SLWF01000045">
    <property type="protein sequence ID" value="TCN77671.1"/>
    <property type="molecule type" value="Genomic_DNA"/>
</dbReference>
<dbReference type="Proteomes" id="UP000294832">
    <property type="component" value="Unassembled WGS sequence"/>
</dbReference>
<dbReference type="AlphaFoldDB" id="A0A4R2F2P7"/>
<keyword evidence="1" id="KW-0732">Signal</keyword>
<evidence type="ECO:0000313" key="4">
    <source>
        <dbReference type="Proteomes" id="UP000294832"/>
    </source>
</evidence>
<keyword evidence="4" id="KW-1185">Reference proteome</keyword>
<dbReference type="Pfam" id="PF03413">
    <property type="entry name" value="PepSY"/>
    <property type="match status" value="1"/>
</dbReference>
<dbReference type="RefSeq" id="WP_229800036.1">
    <property type="nucleotide sequence ID" value="NZ_BMXW01000013.1"/>
</dbReference>
<accession>A0A4R2F2P7</accession>
<evidence type="ECO:0000259" key="2">
    <source>
        <dbReference type="Pfam" id="PF03413"/>
    </source>
</evidence>
<organism evidence="3 4">
    <name type="scientific">Shewanella fodinae</name>
    <dbReference type="NCBI Taxonomy" id="552357"/>
    <lineage>
        <taxon>Bacteria</taxon>
        <taxon>Pseudomonadati</taxon>
        <taxon>Pseudomonadota</taxon>
        <taxon>Gammaproteobacteria</taxon>
        <taxon>Alteromonadales</taxon>
        <taxon>Shewanellaceae</taxon>
        <taxon>Shewanella</taxon>
    </lineage>
</organism>
<feature type="chain" id="PRO_5020886469" description="PepSY domain-containing protein" evidence="1">
    <location>
        <begin position="34"/>
        <end position="107"/>
    </location>
</feature>
<protein>
    <recommendedName>
        <fullName evidence="2">PepSY domain-containing protein</fullName>
    </recommendedName>
</protein>
<dbReference type="InterPro" id="IPR025711">
    <property type="entry name" value="PepSY"/>
</dbReference>
<sequence>MSFSRCNNPKKVRLFANLIVLLGLSLSSPILQAKQPHNNRQEPQQTQLVVRSGNQAAQMVKSRYGGKVLKVENAKVGGGPGYRVKLLTENGRIIYVSVNASNGQVGQ</sequence>
<name>A0A4R2F2P7_9GAMM</name>
<comment type="caution">
    <text evidence="3">The sequence shown here is derived from an EMBL/GenBank/DDBJ whole genome shotgun (WGS) entry which is preliminary data.</text>
</comment>
<evidence type="ECO:0000256" key="1">
    <source>
        <dbReference type="SAM" id="SignalP"/>
    </source>
</evidence>
<feature type="domain" description="PepSY" evidence="2">
    <location>
        <begin position="54"/>
        <end position="105"/>
    </location>
</feature>
<gene>
    <name evidence="3" type="ORF">EDC91_14518</name>
</gene>
<proteinExistence type="predicted"/>